<accession>A0A9W6J5J4</accession>
<dbReference type="InterPro" id="IPR040285">
    <property type="entry name" value="ProX/PRXD1"/>
</dbReference>
<reference evidence="3" key="1">
    <citation type="journal article" date="2014" name="Int. J. Syst. Evol. Microbiol.">
        <title>Complete genome sequence of Corynebacterium casei LMG S-19264T (=DSM 44701T), isolated from a smear-ripened cheese.</title>
        <authorList>
            <consortium name="US DOE Joint Genome Institute (JGI-PGF)"/>
            <person name="Walter F."/>
            <person name="Albersmeier A."/>
            <person name="Kalinowski J."/>
            <person name="Ruckert C."/>
        </authorList>
    </citation>
    <scope>NUCLEOTIDE SEQUENCE</scope>
    <source>
        <strain evidence="3">VKM B-2347</strain>
    </source>
</reference>
<dbReference type="Proteomes" id="UP001143372">
    <property type="component" value="Unassembled WGS sequence"/>
</dbReference>
<evidence type="ECO:0000256" key="1">
    <source>
        <dbReference type="ARBA" id="ARBA00010201"/>
    </source>
</evidence>
<dbReference type="SUPFAM" id="SSF55826">
    <property type="entry name" value="YbaK/ProRS associated domain"/>
    <property type="match status" value="1"/>
</dbReference>
<dbReference type="CDD" id="cd04335">
    <property type="entry name" value="PrdX_deacylase"/>
    <property type="match status" value="1"/>
</dbReference>
<dbReference type="RefSeq" id="WP_271170008.1">
    <property type="nucleotide sequence ID" value="NZ_BSFI01000023.1"/>
</dbReference>
<dbReference type="GO" id="GO:0003677">
    <property type="term" value="F:DNA binding"/>
    <property type="evidence" value="ECO:0007669"/>
    <property type="project" value="UniProtKB-KW"/>
</dbReference>
<feature type="domain" description="YbaK/aminoacyl-tRNA synthetase-associated" evidence="2">
    <location>
        <begin position="24"/>
        <end position="150"/>
    </location>
</feature>
<sequence length="166" mass="17809">MPATREELMAYLDALGIRTSTIEHPAVFTVAESQSLRASIVGGKSKNLFLKDKKGRLFLLSAEDEAVLDLKRLHEKLGAQGRLSFASAGQLLEIWGVEPDSATPFGAINDREGRVTVVLDAKLIAHGVVNFHPLTNTATTAIASEDLLRFLSATGHEALTVAVSES</sequence>
<dbReference type="InterPro" id="IPR036754">
    <property type="entry name" value="YbaK/aa-tRNA-synt-asso_dom_sf"/>
</dbReference>
<protein>
    <submittedName>
        <fullName evidence="3">DNA-binding protein</fullName>
    </submittedName>
</protein>
<reference evidence="3" key="2">
    <citation type="submission" date="2023-01" db="EMBL/GenBank/DDBJ databases">
        <authorList>
            <person name="Sun Q."/>
            <person name="Evtushenko L."/>
        </authorList>
    </citation>
    <scope>NUCLEOTIDE SEQUENCE</scope>
    <source>
        <strain evidence="3">VKM B-2347</strain>
    </source>
</reference>
<dbReference type="EMBL" id="BSFI01000023">
    <property type="protein sequence ID" value="GLK69794.1"/>
    <property type="molecule type" value="Genomic_DNA"/>
</dbReference>
<dbReference type="GO" id="GO:0002161">
    <property type="term" value="F:aminoacyl-tRNA deacylase activity"/>
    <property type="evidence" value="ECO:0007669"/>
    <property type="project" value="InterPro"/>
</dbReference>
<dbReference type="PANTHER" id="PTHR31423:SF3">
    <property type="entry name" value="PROLYL-TRNA SYNTHETASE ASSOCIATED DOMAIN-CONTAINING PROTEIN 1-RELATED"/>
    <property type="match status" value="1"/>
</dbReference>
<gene>
    <name evidence="3" type="ORF">GCM10008179_34320</name>
</gene>
<name>A0A9W6J5J4_9HYPH</name>
<keyword evidence="4" id="KW-1185">Reference proteome</keyword>
<dbReference type="InterPro" id="IPR007214">
    <property type="entry name" value="YbaK/aa-tRNA-synth-assoc-dom"/>
</dbReference>
<evidence type="ECO:0000313" key="3">
    <source>
        <dbReference type="EMBL" id="GLK69794.1"/>
    </source>
</evidence>
<comment type="similarity">
    <text evidence="1">Belongs to the PRORSD1 family.</text>
</comment>
<evidence type="ECO:0000313" key="4">
    <source>
        <dbReference type="Proteomes" id="UP001143372"/>
    </source>
</evidence>
<evidence type="ECO:0000259" key="2">
    <source>
        <dbReference type="Pfam" id="PF04073"/>
    </source>
</evidence>
<dbReference type="PANTHER" id="PTHR31423">
    <property type="entry name" value="YBAK DOMAIN-CONTAINING PROTEIN"/>
    <property type="match status" value="1"/>
</dbReference>
<proteinExistence type="inferred from homology"/>
<dbReference type="FunFam" id="3.90.960.10:FF:000005">
    <property type="entry name" value="Putative prolyl-tRNA synthetase"/>
    <property type="match status" value="1"/>
</dbReference>
<dbReference type="Pfam" id="PF04073">
    <property type="entry name" value="tRNA_edit"/>
    <property type="match status" value="1"/>
</dbReference>
<dbReference type="AlphaFoldDB" id="A0A9W6J5J4"/>
<dbReference type="Gene3D" id="3.90.960.10">
    <property type="entry name" value="YbaK/aminoacyl-tRNA synthetase-associated domain"/>
    <property type="match status" value="1"/>
</dbReference>
<organism evidence="3 4">
    <name type="scientific">Hansschlegelia plantiphila</name>
    <dbReference type="NCBI Taxonomy" id="374655"/>
    <lineage>
        <taxon>Bacteria</taxon>
        <taxon>Pseudomonadati</taxon>
        <taxon>Pseudomonadota</taxon>
        <taxon>Alphaproteobacteria</taxon>
        <taxon>Hyphomicrobiales</taxon>
        <taxon>Methylopilaceae</taxon>
        <taxon>Hansschlegelia</taxon>
    </lineage>
</organism>
<comment type="caution">
    <text evidence="3">The sequence shown here is derived from an EMBL/GenBank/DDBJ whole genome shotgun (WGS) entry which is preliminary data.</text>
</comment>
<keyword evidence="3" id="KW-0238">DNA-binding</keyword>